<comment type="caution">
    <text evidence="5">The sequence shown here is derived from an EMBL/GenBank/DDBJ whole genome shotgun (WGS) entry which is preliminary data.</text>
</comment>
<dbReference type="InterPro" id="IPR008920">
    <property type="entry name" value="TF_FadR/GntR_C"/>
</dbReference>
<protein>
    <submittedName>
        <fullName evidence="5">FadR/GntR family transcriptional regulator</fullName>
    </submittedName>
</protein>
<dbReference type="Pfam" id="PF00392">
    <property type="entry name" value="GntR"/>
    <property type="match status" value="1"/>
</dbReference>
<dbReference type="PANTHER" id="PTHR43537">
    <property type="entry name" value="TRANSCRIPTIONAL REGULATOR, GNTR FAMILY"/>
    <property type="match status" value="1"/>
</dbReference>
<organism evidence="5 6">
    <name type="scientific">Plastorhodobacter daqingensis</name>
    <dbReference type="NCBI Taxonomy" id="1387281"/>
    <lineage>
        <taxon>Bacteria</taxon>
        <taxon>Pseudomonadati</taxon>
        <taxon>Pseudomonadota</taxon>
        <taxon>Alphaproteobacteria</taxon>
        <taxon>Rhodobacterales</taxon>
        <taxon>Paracoccaceae</taxon>
        <taxon>Plastorhodobacter</taxon>
    </lineage>
</organism>
<dbReference type="PANTHER" id="PTHR43537:SF5">
    <property type="entry name" value="UXU OPERON TRANSCRIPTIONAL REGULATOR"/>
    <property type="match status" value="1"/>
</dbReference>
<sequence>MNEIFSPVSLNKTEQVARMLLSRIINSDLRPGSSFGTEAELLAQMNVSRPTLREGLRILESQGVLTLRPGPGGGIIVTRPKVDVIAHAMSVYLRLNNVPFAEVLKARIAIEPALVRDAASNGTEAHFSEMEQTILAMESTDCSDQTIYNENRKFHSAIAKASLNPVLEAFWLTISIMASGETANIRYSRRNRSHIIQAHRRILEACRQRDPDAAQRAMSDHLGELDDLLRARFGARLAEPTRITYKAANSIE</sequence>
<proteinExistence type="predicted"/>
<dbReference type="PRINTS" id="PR00035">
    <property type="entry name" value="HTHGNTR"/>
</dbReference>
<dbReference type="InterPro" id="IPR000524">
    <property type="entry name" value="Tscrpt_reg_HTH_GntR"/>
</dbReference>
<feature type="domain" description="HTH gntR-type" evidence="4">
    <location>
        <begin position="10"/>
        <end position="80"/>
    </location>
</feature>
<dbReference type="InterPro" id="IPR011711">
    <property type="entry name" value="GntR_C"/>
</dbReference>
<dbReference type="CDD" id="cd07377">
    <property type="entry name" value="WHTH_GntR"/>
    <property type="match status" value="1"/>
</dbReference>
<accession>A0ABW2UND9</accession>
<keyword evidence="2" id="KW-0238">DNA-binding</keyword>
<dbReference type="SMART" id="SM00345">
    <property type="entry name" value="HTH_GNTR"/>
    <property type="match status" value="1"/>
</dbReference>
<gene>
    <name evidence="5" type="ORF">ACFQXB_19310</name>
</gene>
<evidence type="ECO:0000256" key="3">
    <source>
        <dbReference type="ARBA" id="ARBA00023163"/>
    </source>
</evidence>
<dbReference type="RefSeq" id="WP_377406859.1">
    <property type="nucleotide sequence ID" value="NZ_JBHTFQ010000017.1"/>
</dbReference>
<dbReference type="SMART" id="SM00895">
    <property type="entry name" value="FCD"/>
    <property type="match status" value="1"/>
</dbReference>
<dbReference type="Pfam" id="PF07729">
    <property type="entry name" value="FCD"/>
    <property type="match status" value="1"/>
</dbReference>
<evidence type="ECO:0000313" key="5">
    <source>
        <dbReference type="EMBL" id="MFC7706322.1"/>
    </source>
</evidence>
<evidence type="ECO:0000256" key="2">
    <source>
        <dbReference type="ARBA" id="ARBA00023125"/>
    </source>
</evidence>
<dbReference type="InterPro" id="IPR036390">
    <property type="entry name" value="WH_DNA-bd_sf"/>
</dbReference>
<dbReference type="SUPFAM" id="SSF46785">
    <property type="entry name" value="Winged helix' DNA-binding domain"/>
    <property type="match status" value="1"/>
</dbReference>
<dbReference type="EMBL" id="JBHTFQ010000017">
    <property type="protein sequence ID" value="MFC7706322.1"/>
    <property type="molecule type" value="Genomic_DNA"/>
</dbReference>
<dbReference type="SUPFAM" id="SSF48008">
    <property type="entry name" value="GntR ligand-binding domain-like"/>
    <property type="match status" value="1"/>
</dbReference>
<keyword evidence="1" id="KW-0805">Transcription regulation</keyword>
<evidence type="ECO:0000256" key="1">
    <source>
        <dbReference type="ARBA" id="ARBA00023015"/>
    </source>
</evidence>
<dbReference type="PROSITE" id="PS50949">
    <property type="entry name" value="HTH_GNTR"/>
    <property type="match status" value="1"/>
</dbReference>
<keyword evidence="3" id="KW-0804">Transcription</keyword>
<reference evidence="6" key="1">
    <citation type="journal article" date="2019" name="Int. J. Syst. Evol. Microbiol.">
        <title>The Global Catalogue of Microorganisms (GCM) 10K type strain sequencing project: providing services to taxonomists for standard genome sequencing and annotation.</title>
        <authorList>
            <consortium name="The Broad Institute Genomics Platform"/>
            <consortium name="The Broad Institute Genome Sequencing Center for Infectious Disease"/>
            <person name="Wu L."/>
            <person name="Ma J."/>
        </authorList>
    </citation>
    <scope>NUCLEOTIDE SEQUENCE [LARGE SCALE GENOMIC DNA]</scope>
    <source>
        <strain evidence="6">CGMCC 1.12750</strain>
    </source>
</reference>
<name>A0ABW2UND9_9RHOB</name>
<dbReference type="InterPro" id="IPR036388">
    <property type="entry name" value="WH-like_DNA-bd_sf"/>
</dbReference>
<dbReference type="Gene3D" id="1.20.120.530">
    <property type="entry name" value="GntR ligand-binding domain-like"/>
    <property type="match status" value="1"/>
</dbReference>
<dbReference type="Proteomes" id="UP001596516">
    <property type="component" value="Unassembled WGS sequence"/>
</dbReference>
<evidence type="ECO:0000259" key="4">
    <source>
        <dbReference type="PROSITE" id="PS50949"/>
    </source>
</evidence>
<evidence type="ECO:0000313" key="6">
    <source>
        <dbReference type="Proteomes" id="UP001596516"/>
    </source>
</evidence>
<keyword evidence="6" id="KW-1185">Reference proteome</keyword>
<dbReference type="Gene3D" id="1.10.10.10">
    <property type="entry name" value="Winged helix-like DNA-binding domain superfamily/Winged helix DNA-binding domain"/>
    <property type="match status" value="1"/>
</dbReference>